<dbReference type="InterPro" id="IPR005183">
    <property type="entry name" value="DUF305_CopM-like"/>
</dbReference>
<dbReference type="InterPro" id="IPR012347">
    <property type="entry name" value="Ferritin-like"/>
</dbReference>
<proteinExistence type="predicted"/>
<evidence type="ECO:0000256" key="1">
    <source>
        <dbReference type="SAM" id="MobiDB-lite"/>
    </source>
</evidence>
<feature type="domain" description="DUF305" evidence="3">
    <location>
        <begin position="466"/>
        <end position="529"/>
    </location>
</feature>
<feature type="compositionally biased region" description="Low complexity" evidence="1">
    <location>
        <begin position="107"/>
        <end position="120"/>
    </location>
</feature>
<accession>A0ABD3M938</accession>
<evidence type="ECO:0000256" key="2">
    <source>
        <dbReference type="SAM" id="SignalP"/>
    </source>
</evidence>
<feature type="signal peptide" evidence="2">
    <location>
        <begin position="1"/>
        <end position="25"/>
    </location>
</feature>
<dbReference type="EMBL" id="JALLBG020000182">
    <property type="protein sequence ID" value="KAL3760534.1"/>
    <property type="molecule type" value="Genomic_DNA"/>
</dbReference>
<feature type="region of interest" description="Disordered" evidence="1">
    <location>
        <begin position="548"/>
        <end position="571"/>
    </location>
</feature>
<keyword evidence="2" id="KW-0732">Signal</keyword>
<sequence length="898" mass="99155">MALRYRCPVAVLATAIALSTHVSSAHKSGKGSYDEPSWHAGPWDFPPPPPHFWHGGWPADELSGKSGKGSKGSSDEVAGWPAGPWGPPPGWTGGWGAPDEHSGKSGKGSSKSGKSGSSKSGKSKGSKGSSDEEGFWMWVDDSWTANDDGWSAPEHEEGSGKSGKSSGGGSEGEGESSHGSEHHDDDDEYVADDDDKDYFESGSGGAQHDGYNHVTDYCHASCDDDDVCTYTALVDLYASEFGFFHFEECADSGNMPTITMEIGKTYRFVQKDISNYVHPLGFAYEPDGALANADEVEEKYLAYQLDGKDIGLNVYEPNFAHPIEEWATDGEYYVEVSLPEDFASTKDLFYFCHIHRYLGGRIKLTRNGKIINSAPLPVHNELPPPPSSYDKQCGTYGLVHEEASPGQRGDSWPHHFEADYRLPHPECPHTFVCEDGKSTFSSCLDAINCHMFNGMTTYENYGDVALFLQQMIPHHQNAVNMAKSLLSTWSYSCNPKDLGSSSAECLMENIIRSIINGQNAQIQTMRDLLENHGWPQFDQCDLAMKSSSESGMDSEYDEIDNSRYNGGRKMEEKRDNVRRGLDEDGICRGSCSSDNGEEVCVFTMGVDIFASDLGGFYFEECGSDNIYPVIGVEVGKTYKFIQEDKSNYYHPLGFAYHPDGAHVGKEEVEEDYLTYKLDAKVVGLDGYEPLFFHSAAEWTDYGTFSVELTYDKDYSQDLFYFCHIHSQMSGRIKLLKDGKPIQSANLPKITYSHPEPSEYDKSCGTYGLSPFQLPHPECPEAFVCDSSSEFAGCLETMNCYMMVGMTTGGNEGDVALFNHQMIPHHVNAVNMAKALLKTGSLSCSNLADTTDDCTLEGILWEIVNNQNYQIQQMFEVLSLGMDEPVNDCVVAIHSESDW</sequence>
<organism evidence="4 5">
    <name type="scientific">Discostella pseudostelligera</name>
    <dbReference type="NCBI Taxonomy" id="259834"/>
    <lineage>
        <taxon>Eukaryota</taxon>
        <taxon>Sar</taxon>
        <taxon>Stramenopiles</taxon>
        <taxon>Ochrophyta</taxon>
        <taxon>Bacillariophyta</taxon>
        <taxon>Coscinodiscophyceae</taxon>
        <taxon>Thalassiosirophycidae</taxon>
        <taxon>Stephanodiscales</taxon>
        <taxon>Stephanodiscaceae</taxon>
        <taxon>Discostella</taxon>
    </lineage>
</organism>
<dbReference type="PANTHER" id="PTHR36933:SF1">
    <property type="entry name" value="SLL0788 PROTEIN"/>
    <property type="match status" value="1"/>
</dbReference>
<gene>
    <name evidence="4" type="ORF">ACHAWU_001869</name>
</gene>
<comment type="caution">
    <text evidence="4">The sequence shown here is derived from an EMBL/GenBank/DDBJ whole genome shotgun (WGS) entry which is preliminary data.</text>
</comment>
<dbReference type="Gene3D" id="1.20.1260.10">
    <property type="match status" value="2"/>
</dbReference>
<dbReference type="PANTHER" id="PTHR36933">
    <property type="entry name" value="SLL0788 PROTEIN"/>
    <property type="match status" value="1"/>
</dbReference>
<keyword evidence="5" id="KW-1185">Reference proteome</keyword>
<feature type="chain" id="PRO_5044858655" description="DUF305 domain-containing protein" evidence="2">
    <location>
        <begin position="26"/>
        <end position="898"/>
    </location>
</feature>
<protein>
    <recommendedName>
        <fullName evidence="3">DUF305 domain-containing protein</fullName>
    </recommendedName>
</protein>
<evidence type="ECO:0000313" key="4">
    <source>
        <dbReference type="EMBL" id="KAL3760534.1"/>
    </source>
</evidence>
<reference evidence="4 5" key="1">
    <citation type="submission" date="2024-10" db="EMBL/GenBank/DDBJ databases">
        <title>Updated reference genomes for cyclostephanoid diatoms.</title>
        <authorList>
            <person name="Roberts W.R."/>
            <person name="Alverson A.J."/>
        </authorList>
    </citation>
    <scope>NUCLEOTIDE SEQUENCE [LARGE SCALE GENOMIC DNA]</scope>
    <source>
        <strain evidence="4 5">AJA232-27</strain>
    </source>
</reference>
<evidence type="ECO:0000259" key="3">
    <source>
        <dbReference type="Pfam" id="PF03713"/>
    </source>
</evidence>
<feature type="compositionally biased region" description="Acidic residues" evidence="1">
    <location>
        <begin position="184"/>
        <end position="197"/>
    </location>
</feature>
<dbReference type="AlphaFoldDB" id="A0ABD3M938"/>
<feature type="region of interest" description="Disordered" evidence="1">
    <location>
        <begin position="21"/>
        <end position="205"/>
    </location>
</feature>
<dbReference type="Pfam" id="PF03713">
    <property type="entry name" value="DUF305"/>
    <property type="match status" value="1"/>
</dbReference>
<dbReference type="Proteomes" id="UP001530293">
    <property type="component" value="Unassembled WGS sequence"/>
</dbReference>
<evidence type="ECO:0000313" key="5">
    <source>
        <dbReference type="Proteomes" id="UP001530293"/>
    </source>
</evidence>
<name>A0ABD3M938_9STRA</name>